<proteinExistence type="predicted"/>
<dbReference type="AlphaFoldDB" id="A0AAD9QZX2"/>
<evidence type="ECO:0000256" key="1">
    <source>
        <dbReference type="ARBA" id="ARBA00022723"/>
    </source>
</evidence>
<dbReference type="Pfam" id="PF05485">
    <property type="entry name" value="THAP"/>
    <property type="match status" value="1"/>
</dbReference>
<dbReference type="InterPro" id="IPR006612">
    <property type="entry name" value="THAP_Znf"/>
</dbReference>
<evidence type="ECO:0000256" key="4">
    <source>
        <dbReference type="ARBA" id="ARBA00023125"/>
    </source>
</evidence>
<dbReference type="GO" id="GO:0008270">
    <property type="term" value="F:zinc ion binding"/>
    <property type="evidence" value="ECO:0007669"/>
    <property type="project" value="UniProtKB-KW"/>
</dbReference>
<sequence length="255" mass="29473">MTCFAFWDRFAGRFDSSALFIVLIMVKYNCCVPNCSNSWRNSPGLKFHTIPKDKEVRKEYKRLIRNVNLKEDSTRTRICGAHFSMGERMSRNQLPTIFPWSSLKSPKKGRIIFKHDIDTNKRRKLIFDPPEENKPPEVDLSEIREVVNDLVNNVDKLLQHDLDVVDSCTTELQGKENDFEGSDQSATQDKAAVMSRPNFDPNKRKPGTKKKLTLWEEFTLVSMRLRLGLLEKDLAERFVLLCPQFLAFAERGSGL</sequence>
<evidence type="ECO:0000313" key="9">
    <source>
        <dbReference type="Proteomes" id="UP001249851"/>
    </source>
</evidence>
<feature type="region of interest" description="Disordered" evidence="6">
    <location>
        <begin position="175"/>
        <end position="207"/>
    </location>
</feature>
<dbReference type="Proteomes" id="UP001249851">
    <property type="component" value="Unassembled WGS sequence"/>
</dbReference>
<evidence type="ECO:0000256" key="3">
    <source>
        <dbReference type="ARBA" id="ARBA00022833"/>
    </source>
</evidence>
<dbReference type="SMART" id="SM00980">
    <property type="entry name" value="THAP"/>
    <property type="match status" value="1"/>
</dbReference>
<name>A0AAD9QZX2_ACRCE</name>
<gene>
    <name evidence="8" type="ORF">P5673_005113</name>
</gene>
<keyword evidence="4 5" id="KW-0238">DNA-binding</keyword>
<organism evidence="8 9">
    <name type="scientific">Acropora cervicornis</name>
    <name type="common">Staghorn coral</name>
    <dbReference type="NCBI Taxonomy" id="6130"/>
    <lineage>
        <taxon>Eukaryota</taxon>
        <taxon>Metazoa</taxon>
        <taxon>Cnidaria</taxon>
        <taxon>Anthozoa</taxon>
        <taxon>Hexacorallia</taxon>
        <taxon>Scleractinia</taxon>
        <taxon>Astrocoeniina</taxon>
        <taxon>Acroporidae</taxon>
        <taxon>Acropora</taxon>
    </lineage>
</organism>
<reference evidence="8" key="2">
    <citation type="journal article" date="2023" name="Science">
        <title>Genomic signatures of disease resistance in endangered staghorn corals.</title>
        <authorList>
            <person name="Vollmer S.V."/>
            <person name="Selwyn J.D."/>
            <person name="Despard B.A."/>
            <person name="Roesel C.L."/>
        </authorList>
    </citation>
    <scope>NUCLEOTIDE SEQUENCE</scope>
    <source>
        <strain evidence="8">K2</strain>
    </source>
</reference>
<dbReference type="PANTHER" id="PTHR23080">
    <property type="entry name" value="THAP DOMAIN PROTEIN"/>
    <property type="match status" value="1"/>
</dbReference>
<evidence type="ECO:0000313" key="8">
    <source>
        <dbReference type="EMBL" id="KAK2570323.1"/>
    </source>
</evidence>
<dbReference type="SUPFAM" id="SSF57716">
    <property type="entry name" value="Glucocorticoid receptor-like (DNA-binding domain)"/>
    <property type="match status" value="1"/>
</dbReference>
<evidence type="ECO:0000259" key="7">
    <source>
        <dbReference type="PROSITE" id="PS50950"/>
    </source>
</evidence>
<keyword evidence="2 5" id="KW-0863">Zinc-finger</keyword>
<reference evidence="8" key="1">
    <citation type="journal article" date="2023" name="G3 (Bethesda)">
        <title>Whole genome assembly and annotation of the endangered Caribbean coral Acropora cervicornis.</title>
        <authorList>
            <person name="Selwyn J.D."/>
            <person name="Vollmer S.V."/>
        </authorList>
    </citation>
    <scope>NUCLEOTIDE SEQUENCE</scope>
    <source>
        <strain evidence="8">K2</strain>
    </source>
</reference>
<keyword evidence="3" id="KW-0862">Zinc</keyword>
<keyword evidence="1" id="KW-0479">Metal-binding</keyword>
<evidence type="ECO:0000256" key="2">
    <source>
        <dbReference type="ARBA" id="ARBA00022771"/>
    </source>
</evidence>
<protein>
    <submittedName>
        <fullName evidence="8">THAP domain-containing protein 11</fullName>
    </submittedName>
</protein>
<keyword evidence="9" id="KW-1185">Reference proteome</keyword>
<evidence type="ECO:0000256" key="5">
    <source>
        <dbReference type="PROSITE-ProRule" id="PRU00309"/>
    </source>
</evidence>
<dbReference type="EMBL" id="JARQWQ010000008">
    <property type="protein sequence ID" value="KAK2570323.1"/>
    <property type="molecule type" value="Genomic_DNA"/>
</dbReference>
<feature type="domain" description="THAP-type" evidence="7">
    <location>
        <begin position="25"/>
        <end position="98"/>
    </location>
</feature>
<comment type="caution">
    <text evidence="8">The sequence shown here is derived from an EMBL/GenBank/DDBJ whole genome shotgun (WGS) entry which is preliminary data.</text>
</comment>
<dbReference type="PANTHER" id="PTHR23080:SF133">
    <property type="entry name" value="SI:CH211-262I1.5-RELATED"/>
    <property type="match status" value="1"/>
</dbReference>
<evidence type="ECO:0000256" key="6">
    <source>
        <dbReference type="SAM" id="MobiDB-lite"/>
    </source>
</evidence>
<accession>A0AAD9QZX2</accession>
<dbReference type="PROSITE" id="PS50950">
    <property type="entry name" value="ZF_THAP"/>
    <property type="match status" value="1"/>
</dbReference>
<dbReference type="GO" id="GO:0003677">
    <property type="term" value="F:DNA binding"/>
    <property type="evidence" value="ECO:0007669"/>
    <property type="project" value="UniProtKB-UniRule"/>
</dbReference>